<gene>
    <name evidence="2" type="ORF">HYN04_05610</name>
</gene>
<keyword evidence="1" id="KW-0472">Membrane</keyword>
<keyword evidence="2" id="KW-0813">Transport</keyword>
<reference evidence="3" key="1">
    <citation type="submission" date="2018-05" db="EMBL/GenBank/DDBJ databases">
        <title>Genome sequencing of Phenylobacterium sp. HYN0004.</title>
        <authorList>
            <person name="Yi H."/>
            <person name="Baek C."/>
        </authorList>
    </citation>
    <scope>NUCLEOTIDE SEQUENCE [LARGE SCALE GENOMIC DNA]</scope>
    <source>
        <strain evidence="3">HYN0004</strain>
    </source>
</reference>
<sequence length="161" mass="17916">MHNLAAQLALSTLLVSVTVVMHLVGLGVLRRLVRLHLERFLLLVHLDRVIVPLGVVLGLFVVHGAEIWMYALTYELMGLTDTLEDALFISTSSYSTIGEAAGLMPADWRLVGVLEGVNGMLLIGWSTAFLFQLLDHLMNDEEEVEAQRGAISRRRRARKPD</sequence>
<organism evidence="2 3">
    <name type="scientific">Phenylobacterium parvum</name>
    <dbReference type="NCBI Taxonomy" id="2201350"/>
    <lineage>
        <taxon>Bacteria</taxon>
        <taxon>Pseudomonadati</taxon>
        <taxon>Pseudomonadota</taxon>
        <taxon>Alphaproteobacteria</taxon>
        <taxon>Caulobacterales</taxon>
        <taxon>Caulobacteraceae</taxon>
        <taxon>Phenylobacterium</taxon>
    </lineage>
</organism>
<keyword evidence="2" id="KW-0406">Ion transport</keyword>
<keyword evidence="1" id="KW-1133">Transmembrane helix</keyword>
<feature type="transmembrane region" description="Helical" evidence="1">
    <location>
        <begin position="49"/>
        <end position="71"/>
    </location>
</feature>
<evidence type="ECO:0000313" key="3">
    <source>
        <dbReference type="Proteomes" id="UP000247763"/>
    </source>
</evidence>
<dbReference type="KEGG" id="phb:HYN04_05610"/>
<accession>A0A2Z3I1H9</accession>
<dbReference type="EMBL" id="CP029479">
    <property type="protein sequence ID" value="AWM77284.1"/>
    <property type="molecule type" value="Genomic_DNA"/>
</dbReference>
<dbReference type="AlphaFoldDB" id="A0A2Z3I1H9"/>
<evidence type="ECO:0000256" key="1">
    <source>
        <dbReference type="SAM" id="Phobius"/>
    </source>
</evidence>
<dbReference type="Proteomes" id="UP000247763">
    <property type="component" value="Chromosome"/>
</dbReference>
<keyword evidence="1" id="KW-0812">Transmembrane</keyword>
<dbReference type="OrthoDB" id="2974133at2"/>
<dbReference type="GO" id="GO:0034220">
    <property type="term" value="P:monoatomic ion transmembrane transport"/>
    <property type="evidence" value="ECO:0007669"/>
    <property type="project" value="UniProtKB-KW"/>
</dbReference>
<proteinExistence type="predicted"/>
<name>A0A2Z3I1H9_9CAUL</name>
<protein>
    <submittedName>
        <fullName evidence="2">K+ channel TrkA-N</fullName>
    </submittedName>
</protein>
<feature type="transmembrane region" description="Helical" evidence="1">
    <location>
        <begin position="110"/>
        <end position="131"/>
    </location>
</feature>
<dbReference type="RefSeq" id="WP_110449851.1">
    <property type="nucleotide sequence ID" value="NZ_CP029479.1"/>
</dbReference>
<evidence type="ECO:0000313" key="2">
    <source>
        <dbReference type="EMBL" id="AWM77284.1"/>
    </source>
</evidence>
<keyword evidence="2" id="KW-0407">Ion channel</keyword>
<feature type="transmembrane region" description="Helical" evidence="1">
    <location>
        <begin position="6"/>
        <end position="29"/>
    </location>
</feature>
<keyword evidence="3" id="KW-1185">Reference proteome</keyword>